<keyword evidence="2" id="KW-1185">Reference proteome</keyword>
<dbReference type="Proteomes" id="UP000827872">
    <property type="component" value="Linkage Group LG03"/>
</dbReference>
<sequence>MNRGPQLIAFTRAQEESDRWRDGHVQKKSRRVPPVAGQAEENAEGETARNFYESLLLSSDPGKASPRKHKVRSARPPAQEASHSQTDPAQTDTRKGNQLLKAAQEGNLKALQALVEKDRCDVNYRDDYYWTATMCAAYAGQTEAVRYLLNHGAAWVGVCETQGRDAVDLAEEAGHQAVVEVLRESERPCVKQEPTR</sequence>
<protein>
    <submittedName>
        <fullName evidence="1">Uncharacterized protein</fullName>
    </submittedName>
</protein>
<accession>A0ACB8EG63</accession>
<evidence type="ECO:0000313" key="2">
    <source>
        <dbReference type="Proteomes" id="UP000827872"/>
    </source>
</evidence>
<gene>
    <name evidence="1" type="ORF">K3G42_008693</name>
</gene>
<name>A0ACB8EG63_9SAUR</name>
<evidence type="ECO:0000313" key="1">
    <source>
        <dbReference type="EMBL" id="KAH7991666.1"/>
    </source>
</evidence>
<proteinExistence type="predicted"/>
<organism evidence="1 2">
    <name type="scientific">Sphaerodactylus townsendi</name>
    <dbReference type="NCBI Taxonomy" id="933632"/>
    <lineage>
        <taxon>Eukaryota</taxon>
        <taxon>Metazoa</taxon>
        <taxon>Chordata</taxon>
        <taxon>Craniata</taxon>
        <taxon>Vertebrata</taxon>
        <taxon>Euteleostomi</taxon>
        <taxon>Lepidosauria</taxon>
        <taxon>Squamata</taxon>
        <taxon>Bifurcata</taxon>
        <taxon>Gekkota</taxon>
        <taxon>Sphaerodactylidae</taxon>
        <taxon>Sphaerodactylus</taxon>
    </lineage>
</organism>
<dbReference type="EMBL" id="CM037616">
    <property type="protein sequence ID" value="KAH7991666.1"/>
    <property type="molecule type" value="Genomic_DNA"/>
</dbReference>
<comment type="caution">
    <text evidence="1">The sequence shown here is derived from an EMBL/GenBank/DDBJ whole genome shotgun (WGS) entry which is preliminary data.</text>
</comment>
<reference evidence="1" key="1">
    <citation type="submission" date="2021-08" db="EMBL/GenBank/DDBJ databases">
        <title>The first chromosome-level gecko genome reveals the dynamic sex chromosomes of Neotropical dwarf geckos (Sphaerodactylidae: Sphaerodactylus).</title>
        <authorList>
            <person name="Pinto B.J."/>
            <person name="Keating S.E."/>
            <person name="Gamble T."/>
        </authorList>
    </citation>
    <scope>NUCLEOTIDE SEQUENCE</scope>
    <source>
        <strain evidence="1">TG3544</strain>
    </source>
</reference>